<name>A0AAW4GFH2_9GAMM</name>
<keyword evidence="4" id="KW-1185">Reference proteome</keyword>
<dbReference type="RefSeq" id="WP_205405139.1">
    <property type="nucleotide sequence ID" value="NZ_JAFFTA010000008.1"/>
</dbReference>
<dbReference type="Proteomes" id="UP000749453">
    <property type="component" value="Unassembled WGS sequence"/>
</dbReference>
<keyword evidence="2" id="KW-0456">Lyase</keyword>
<evidence type="ECO:0000313" key="4">
    <source>
        <dbReference type="Proteomes" id="UP000749453"/>
    </source>
</evidence>
<gene>
    <name evidence="2" type="ORF">JJW18_06160</name>
    <name evidence="3" type="ORF">JJW19_04630</name>
</gene>
<protein>
    <submittedName>
        <fullName evidence="2">Isocitrate lyase/phosphoenolpyruvate mutase family protein</fullName>
    </submittedName>
</protein>
<dbReference type="PANTHER" id="PTHR42905:SF16">
    <property type="entry name" value="CARBOXYPHOSPHONOENOLPYRUVATE PHOSPHONOMUTASE-LIKE PROTEIN (AFU_ORTHOLOGUE AFUA_5G07230)"/>
    <property type="match status" value="1"/>
</dbReference>
<evidence type="ECO:0000256" key="1">
    <source>
        <dbReference type="ARBA" id="ARBA00022723"/>
    </source>
</evidence>
<dbReference type="GO" id="GO:0016829">
    <property type="term" value="F:lyase activity"/>
    <property type="evidence" value="ECO:0007669"/>
    <property type="project" value="UniProtKB-KW"/>
</dbReference>
<reference evidence="4" key="1">
    <citation type="submission" date="2021-01" db="EMBL/GenBank/DDBJ databases">
        <title>Stenotrophomonas maltophilia.</title>
        <authorList>
            <person name="Yu Y."/>
        </authorList>
    </citation>
    <scope>NUCLEOTIDE SEQUENCE [LARGE SCALE GENOMIC DNA]</scope>
    <source>
        <strain evidence="4">As-6</strain>
    </source>
</reference>
<dbReference type="Proteomes" id="UP000784064">
    <property type="component" value="Unassembled WGS sequence"/>
</dbReference>
<dbReference type="PANTHER" id="PTHR42905">
    <property type="entry name" value="PHOSPHOENOLPYRUVATE CARBOXYLASE"/>
    <property type="match status" value="1"/>
</dbReference>
<evidence type="ECO:0000313" key="2">
    <source>
        <dbReference type="EMBL" id="MBM9913049.1"/>
    </source>
</evidence>
<proteinExistence type="predicted"/>
<dbReference type="GO" id="GO:0046872">
    <property type="term" value="F:metal ion binding"/>
    <property type="evidence" value="ECO:0007669"/>
    <property type="project" value="UniProtKB-KW"/>
</dbReference>
<dbReference type="SUPFAM" id="SSF51621">
    <property type="entry name" value="Phosphoenolpyruvate/pyruvate domain"/>
    <property type="match status" value="1"/>
</dbReference>
<dbReference type="CDD" id="cd00377">
    <property type="entry name" value="ICL_PEPM"/>
    <property type="match status" value="1"/>
</dbReference>
<reference evidence="2" key="2">
    <citation type="submission" date="2021-01" db="EMBL/GenBank/DDBJ databases">
        <authorList>
            <person name="Yu Y."/>
        </authorList>
    </citation>
    <scope>NUCLEOTIDE SEQUENCE</scope>
    <source>
        <strain evidence="2">As-5</strain>
        <strain evidence="3">As-6</strain>
    </source>
</reference>
<dbReference type="AlphaFoldDB" id="A0AAW4GFH2"/>
<organism evidence="2 5">
    <name type="scientific">Stenotrophomonas lactitubi</name>
    <dbReference type="NCBI Taxonomy" id="2045214"/>
    <lineage>
        <taxon>Bacteria</taxon>
        <taxon>Pseudomonadati</taxon>
        <taxon>Pseudomonadota</taxon>
        <taxon>Gammaproteobacteria</taxon>
        <taxon>Lysobacterales</taxon>
        <taxon>Lysobacteraceae</taxon>
        <taxon>Stenotrophomonas</taxon>
    </lineage>
</organism>
<evidence type="ECO:0000313" key="3">
    <source>
        <dbReference type="EMBL" id="MBM9937423.1"/>
    </source>
</evidence>
<comment type="caution">
    <text evidence="2">The sequence shown here is derived from an EMBL/GenBank/DDBJ whole genome shotgun (WGS) entry which is preliminary data.</text>
</comment>
<dbReference type="Gene3D" id="6.10.250.2750">
    <property type="match status" value="1"/>
</dbReference>
<dbReference type="InterPro" id="IPR040442">
    <property type="entry name" value="Pyrv_kinase-like_dom_sf"/>
</dbReference>
<dbReference type="Pfam" id="PF13714">
    <property type="entry name" value="PEP_mutase"/>
    <property type="match status" value="1"/>
</dbReference>
<sequence length="275" mass="28355">MMSADAIQNRRAAFRALHASGCFLLPNPWDVGSAVALARLGAQALATTSSGHAWAHGQPDGAMGRDEILAHLRTMAAATDLPVNADFEDGFGSSPEAVHESVSMAIDTGVAGLSIEDSTGDAEHPLRSIEDSVARLSAARRAIDESGHDVMLVGRAENFFVGRPDLDDTLARIRAYAQAGADCLYAPGIRSAAQIRAVVDAAGGKPVNLLIGSPGQMTLQQAAGLGVRRVSVGGALARSAWAGFLRASEQMLGSGSFDALPGTPSGAELNGLFKP</sequence>
<evidence type="ECO:0000313" key="5">
    <source>
        <dbReference type="Proteomes" id="UP000784064"/>
    </source>
</evidence>
<dbReference type="Gene3D" id="3.20.20.60">
    <property type="entry name" value="Phosphoenolpyruvate-binding domains"/>
    <property type="match status" value="1"/>
</dbReference>
<dbReference type="EMBL" id="JAFFTB010000008">
    <property type="protein sequence ID" value="MBM9937423.1"/>
    <property type="molecule type" value="Genomic_DNA"/>
</dbReference>
<dbReference type="InterPro" id="IPR015813">
    <property type="entry name" value="Pyrv/PenolPyrv_kinase-like_dom"/>
</dbReference>
<dbReference type="InterPro" id="IPR039556">
    <property type="entry name" value="ICL/PEPM"/>
</dbReference>
<keyword evidence="1" id="KW-0479">Metal-binding</keyword>
<accession>A0AAW4GFH2</accession>
<dbReference type="EMBL" id="JAFFTA010000008">
    <property type="protein sequence ID" value="MBM9913049.1"/>
    <property type="molecule type" value="Genomic_DNA"/>
</dbReference>